<keyword evidence="3" id="KW-1185">Reference proteome</keyword>
<evidence type="ECO:0000259" key="1">
    <source>
        <dbReference type="Pfam" id="PF09413"/>
    </source>
</evidence>
<reference evidence="2 3" key="1">
    <citation type="submission" date="2019-02" db="EMBL/GenBank/DDBJ databases">
        <title>Deep-cultivation of Planctomycetes and their phenomic and genomic characterization uncovers novel biology.</title>
        <authorList>
            <person name="Wiegand S."/>
            <person name="Jogler M."/>
            <person name="Boedeker C."/>
            <person name="Pinto D."/>
            <person name="Vollmers J."/>
            <person name="Rivas-Marin E."/>
            <person name="Kohn T."/>
            <person name="Peeters S.H."/>
            <person name="Heuer A."/>
            <person name="Rast P."/>
            <person name="Oberbeckmann S."/>
            <person name="Bunk B."/>
            <person name="Jeske O."/>
            <person name="Meyerdierks A."/>
            <person name="Storesund J.E."/>
            <person name="Kallscheuer N."/>
            <person name="Luecker S."/>
            <person name="Lage O.M."/>
            <person name="Pohl T."/>
            <person name="Merkel B.J."/>
            <person name="Hornburger P."/>
            <person name="Mueller R.-W."/>
            <person name="Bruemmer F."/>
            <person name="Labrenz M."/>
            <person name="Spormann A.M."/>
            <person name="Op den Camp H."/>
            <person name="Overmann J."/>
            <person name="Amann R."/>
            <person name="Jetten M.S.M."/>
            <person name="Mascher T."/>
            <person name="Medema M.H."/>
            <person name="Devos D.P."/>
            <person name="Kaster A.-K."/>
            <person name="Ovreas L."/>
            <person name="Rohde M."/>
            <person name="Galperin M.Y."/>
            <person name="Jogler C."/>
        </authorList>
    </citation>
    <scope>NUCLEOTIDE SEQUENCE [LARGE SCALE GENOMIC DNA]</scope>
    <source>
        <strain evidence="2 3">Mal48</strain>
    </source>
</reference>
<feature type="domain" description="DUF2007" evidence="1">
    <location>
        <begin position="9"/>
        <end position="62"/>
    </location>
</feature>
<gene>
    <name evidence="2" type="ORF">Mal48_30030</name>
</gene>
<accession>A0A517QQ40</accession>
<name>A0A517QQ40_9PLAN</name>
<dbReference type="AlphaFoldDB" id="A0A517QQ40"/>
<dbReference type="RefSeq" id="WP_145200558.1">
    <property type="nucleotide sequence ID" value="NZ_CP036267.1"/>
</dbReference>
<dbReference type="Proteomes" id="UP000315724">
    <property type="component" value="Chromosome"/>
</dbReference>
<organism evidence="2 3">
    <name type="scientific">Thalassoglobus polymorphus</name>
    <dbReference type="NCBI Taxonomy" id="2527994"/>
    <lineage>
        <taxon>Bacteria</taxon>
        <taxon>Pseudomonadati</taxon>
        <taxon>Planctomycetota</taxon>
        <taxon>Planctomycetia</taxon>
        <taxon>Planctomycetales</taxon>
        <taxon>Planctomycetaceae</taxon>
        <taxon>Thalassoglobus</taxon>
    </lineage>
</organism>
<dbReference type="InterPro" id="IPR011322">
    <property type="entry name" value="N-reg_PII-like_a/b"/>
</dbReference>
<dbReference type="SUPFAM" id="SSF54913">
    <property type="entry name" value="GlnB-like"/>
    <property type="match status" value="1"/>
</dbReference>
<dbReference type="Pfam" id="PF09413">
    <property type="entry name" value="DUF2007"/>
    <property type="match status" value="1"/>
</dbReference>
<dbReference type="Gene3D" id="3.30.70.790">
    <property type="entry name" value="UreE, C-terminal domain"/>
    <property type="match status" value="1"/>
</dbReference>
<protein>
    <recommendedName>
        <fullName evidence="1">DUF2007 domain-containing protein</fullName>
    </recommendedName>
</protein>
<sequence>MSDENLVPIYTTRDISKADVIRAALEGEGIRCEMENEHQGGFTGVTKVRLFVLEGDKDKAVEFIDVHEDGDETDDPA</sequence>
<evidence type="ECO:0000313" key="3">
    <source>
        <dbReference type="Proteomes" id="UP000315724"/>
    </source>
</evidence>
<proteinExistence type="predicted"/>
<evidence type="ECO:0000313" key="2">
    <source>
        <dbReference type="EMBL" id="QDT33748.1"/>
    </source>
</evidence>
<dbReference type="OrthoDB" id="287066at2"/>
<dbReference type="InterPro" id="IPR018551">
    <property type="entry name" value="DUF2007"/>
</dbReference>
<dbReference type="EMBL" id="CP036267">
    <property type="protein sequence ID" value="QDT33748.1"/>
    <property type="molecule type" value="Genomic_DNA"/>
</dbReference>
<dbReference type="KEGG" id="tpol:Mal48_30030"/>